<keyword evidence="5" id="KW-0539">Nucleus</keyword>
<dbReference type="Pfam" id="PF00172">
    <property type="entry name" value="Zn_clus"/>
    <property type="match status" value="1"/>
</dbReference>
<dbReference type="GO" id="GO:0045122">
    <property type="term" value="P:aflatoxin biosynthetic process"/>
    <property type="evidence" value="ECO:0007669"/>
    <property type="project" value="InterPro"/>
</dbReference>
<gene>
    <name evidence="8" type="ORF">GQ43DRAFT_449907</name>
</gene>
<dbReference type="PROSITE" id="PS00463">
    <property type="entry name" value="ZN2_CY6_FUNGAL_1"/>
    <property type="match status" value="1"/>
</dbReference>
<feature type="region of interest" description="Disordered" evidence="6">
    <location>
        <begin position="61"/>
        <end position="111"/>
    </location>
</feature>
<proteinExistence type="predicted"/>
<dbReference type="EMBL" id="ML994048">
    <property type="protein sequence ID" value="KAF2199917.1"/>
    <property type="molecule type" value="Genomic_DNA"/>
</dbReference>
<keyword evidence="3" id="KW-0238">DNA-binding</keyword>
<feature type="domain" description="Zn(2)-C6 fungal-type" evidence="7">
    <location>
        <begin position="24"/>
        <end position="54"/>
    </location>
</feature>
<evidence type="ECO:0000256" key="5">
    <source>
        <dbReference type="ARBA" id="ARBA00023242"/>
    </source>
</evidence>
<dbReference type="PROSITE" id="PS50048">
    <property type="entry name" value="ZN2_CY6_FUNGAL_2"/>
    <property type="match status" value="1"/>
</dbReference>
<dbReference type="GO" id="GO:0005634">
    <property type="term" value="C:nucleus"/>
    <property type="evidence" value="ECO:0007669"/>
    <property type="project" value="InterPro"/>
</dbReference>
<evidence type="ECO:0000259" key="7">
    <source>
        <dbReference type="PROSITE" id="PS50048"/>
    </source>
</evidence>
<keyword evidence="9" id="KW-1185">Reference proteome</keyword>
<dbReference type="OrthoDB" id="2943660at2759"/>
<dbReference type="GO" id="GO:0008270">
    <property type="term" value="F:zinc ion binding"/>
    <property type="evidence" value="ECO:0007669"/>
    <property type="project" value="InterPro"/>
</dbReference>
<evidence type="ECO:0000256" key="2">
    <source>
        <dbReference type="ARBA" id="ARBA00023015"/>
    </source>
</evidence>
<dbReference type="GO" id="GO:0003677">
    <property type="term" value="F:DNA binding"/>
    <property type="evidence" value="ECO:0007669"/>
    <property type="project" value="UniProtKB-KW"/>
</dbReference>
<dbReference type="CDD" id="cd00067">
    <property type="entry name" value="GAL4"/>
    <property type="match status" value="1"/>
</dbReference>
<comment type="caution">
    <text evidence="8">The sequence shown here is derived from an EMBL/GenBank/DDBJ whole genome shotgun (WGS) entry which is preliminary data.</text>
</comment>
<feature type="compositionally biased region" description="Low complexity" evidence="6">
    <location>
        <begin position="96"/>
        <end position="106"/>
    </location>
</feature>
<evidence type="ECO:0000256" key="1">
    <source>
        <dbReference type="ARBA" id="ARBA00022723"/>
    </source>
</evidence>
<dbReference type="InterPro" id="IPR036864">
    <property type="entry name" value="Zn2-C6_fun-type_DNA-bd_sf"/>
</dbReference>
<dbReference type="InterPro" id="IPR001138">
    <property type="entry name" value="Zn2Cys6_DnaBD"/>
</dbReference>
<evidence type="ECO:0000313" key="9">
    <source>
        <dbReference type="Proteomes" id="UP000799536"/>
    </source>
</evidence>
<dbReference type="Gene3D" id="4.10.240.10">
    <property type="entry name" value="Zn(2)-C6 fungal-type DNA-binding domain"/>
    <property type="match status" value="1"/>
</dbReference>
<name>A0A9P4JN82_9PLEO</name>
<dbReference type="InterPro" id="IPR013700">
    <property type="entry name" value="AflR"/>
</dbReference>
<dbReference type="AlphaFoldDB" id="A0A9P4JN82"/>
<keyword evidence="4" id="KW-0804">Transcription</keyword>
<sequence length="481" mass="52625">MAHPPPVSILSSPPEQKPRKLRASCDACSRAKVKCDKVRPTCHRCGNMGICCNYSPSMRLGKPRKPRNPDGSIIRDVSPASSCGRLGPRPDMIPRTSTSTSTTDSSPEPIDPYIYGPATPEAPYPDVFMTGFDGSQSPYSDAGSFAHNWSGDDMMYHSPPSMEPLFTHVMPQFPPPSSPHGHVRSTSVQSHPEVFHQMDQSPSIHSAPYFGMEQQRPLPPYAPTKEIFAPVPAPPPAPVMPAPLPTPPTSATIQSHDCTQFAFSTLNSLYSPPTSQPEASDFGASPNLPTLDTVLATNKSAIDKVFVLLSCPCSTNPHFSTTIAFTIMKILSWYQAVAGINQPTVSSPIITQMETFTYSPPTSMAQFSLEGSGEEDCVRTNLVLVELRRVEKLVDKFAERYCKDARPSDNNGVDGGVYGALEQLLRTRVRDTFKVTMKHAPEEIRRQVAAKSQCSVQLSQQLNLAQQLGQQQQRVRTNTIP</sequence>
<keyword evidence="2" id="KW-0805">Transcription regulation</keyword>
<evidence type="ECO:0000256" key="3">
    <source>
        <dbReference type="ARBA" id="ARBA00023125"/>
    </source>
</evidence>
<evidence type="ECO:0000256" key="6">
    <source>
        <dbReference type="SAM" id="MobiDB-lite"/>
    </source>
</evidence>
<dbReference type="PRINTS" id="PR00755">
    <property type="entry name" value="AFLATOXINBRP"/>
</dbReference>
<reference evidence="8" key="1">
    <citation type="journal article" date="2020" name="Stud. Mycol.">
        <title>101 Dothideomycetes genomes: a test case for predicting lifestyles and emergence of pathogens.</title>
        <authorList>
            <person name="Haridas S."/>
            <person name="Albert R."/>
            <person name="Binder M."/>
            <person name="Bloem J."/>
            <person name="Labutti K."/>
            <person name="Salamov A."/>
            <person name="Andreopoulos B."/>
            <person name="Baker S."/>
            <person name="Barry K."/>
            <person name="Bills G."/>
            <person name="Bluhm B."/>
            <person name="Cannon C."/>
            <person name="Castanera R."/>
            <person name="Culley D."/>
            <person name="Daum C."/>
            <person name="Ezra D."/>
            <person name="Gonzalez J."/>
            <person name="Henrissat B."/>
            <person name="Kuo A."/>
            <person name="Liang C."/>
            <person name="Lipzen A."/>
            <person name="Lutzoni F."/>
            <person name="Magnuson J."/>
            <person name="Mondo S."/>
            <person name="Nolan M."/>
            <person name="Ohm R."/>
            <person name="Pangilinan J."/>
            <person name="Park H.-J."/>
            <person name="Ramirez L."/>
            <person name="Alfaro M."/>
            <person name="Sun H."/>
            <person name="Tritt A."/>
            <person name="Yoshinaga Y."/>
            <person name="Zwiers L.-H."/>
            <person name="Turgeon B."/>
            <person name="Goodwin S."/>
            <person name="Spatafora J."/>
            <person name="Crous P."/>
            <person name="Grigoriev I."/>
        </authorList>
    </citation>
    <scope>NUCLEOTIDE SEQUENCE</scope>
    <source>
        <strain evidence="8">ATCC 74209</strain>
    </source>
</reference>
<dbReference type="Proteomes" id="UP000799536">
    <property type="component" value="Unassembled WGS sequence"/>
</dbReference>
<dbReference type="SMART" id="SM00066">
    <property type="entry name" value="GAL4"/>
    <property type="match status" value="1"/>
</dbReference>
<protein>
    <recommendedName>
        <fullName evidence="7">Zn(2)-C6 fungal-type domain-containing protein</fullName>
    </recommendedName>
</protein>
<dbReference type="SUPFAM" id="SSF57701">
    <property type="entry name" value="Zn2/Cys6 DNA-binding domain"/>
    <property type="match status" value="1"/>
</dbReference>
<keyword evidence="1" id="KW-0479">Metal-binding</keyword>
<dbReference type="InterPro" id="IPR050675">
    <property type="entry name" value="OAF3"/>
</dbReference>
<accession>A0A9P4JN82</accession>
<dbReference type="PANTHER" id="PTHR31069">
    <property type="entry name" value="OLEATE-ACTIVATED TRANSCRIPTION FACTOR 1-RELATED"/>
    <property type="match status" value="1"/>
</dbReference>
<dbReference type="PANTHER" id="PTHR31069:SF31">
    <property type="entry name" value="MONODICTYPHENONE CLUSTER TRANSCRIPTION FACTOR-RELATED"/>
    <property type="match status" value="1"/>
</dbReference>
<dbReference type="GO" id="GO:0000981">
    <property type="term" value="F:DNA-binding transcription factor activity, RNA polymerase II-specific"/>
    <property type="evidence" value="ECO:0007669"/>
    <property type="project" value="InterPro"/>
</dbReference>
<evidence type="ECO:0000256" key="4">
    <source>
        <dbReference type="ARBA" id="ARBA00023163"/>
    </source>
</evidence>
<evidence type="ECO:0000313" key="8">
    <source>
        <dbReference type="EMBL" id="KAF2199917.1"/>
    </source>
</evidence>
<dbReference type="Pfam" id="PF08493">
    <property type="entry name" value="AflR"/>
    <property type="match status" value="1"/>
</dbReference>
<organism evidence="8 9">
    <name type="scientific">Delitschia confertaspora ATCC 74209</name>
    <dbReference type="NCBI Taxonomy" id="1513339"/>
    <lineage>
        <taxon>Eukaryota</taxon>
        <taxon>Fungi</taxon>
        <taxon>Dikarya</taxon>
        <taxon>Ascomycota</taxon>
        <taxon>Pezizomycotina</taxon>
        <taxon>Dothideomycetes</taxon>
        <taxon>Pleosporomycetidae</taxon>
        <taxon>Pleosporales</taxon>
        <taxon>Delitschiaceae</taxon>
        <taxon>Delitschia</taxon>
    </lineage>
</organism>